<organism evidence="4 5">
    <name type="scientific">Stentor coeruleus</name>
    <dbReference type="NCBI Taxonomy" id="5963"/>
    <lineage>
        <taxon>Eukaryota</taxon>
        <taxon>Sar</taxon>
        <taxon>Alveolata</taxon>
        <taxon>Ciliophora</taxon>
        <taxon>Postciliodesmatophora</taxon>
        <taxon>Heterotrichea</taxon>
        <taxon>Heterotrichida</taxon>
        <taxon>Stentoridae</taxon>
        <taxon>Stentor</taxon>
    </lineage>
</organism>
<dbReference type="AlphaFoldDB" id="A0A1R2BJ82"/>
<dbReference type="InterPro" id="IPR036457">
    <property type="entry name" value="PPM-type-like_dom_sf"/>
</dbReference>
<protein>
    <recommendedName>
        <fullName evidence="3">PPM-type phosphatase domain-containing protein</fullName>
    </recommendedName>
</protein>
<dbReference type="Pfam" id="PF00481">
    <property type="entry name" value="PP2C"/>
    <property type="match status" value="1"/>
</dbReference>
<accession>A0A1R2BJ82</accession>
<dbReference type="GO" id="GO:0016020">
    <property type="term" value="C:membrane"/>
    <property type="evidence" value="ECO:0007669"/>
    <property type="project" value="UniProtKB-SubCell"/>
</dbReference>
<dbReference type="PROSITE" id="PS51746">
    <property type="entry name" value="PPM_2"/>
    <property type="match status" value="1"/>
</dbReference>
<sequence>MGTCTFIGNKTTKSVFESLSLNRPKDKTPITPGLNICFEPKMLKLKKNTKNPREDFQVEGFFSSPSEDPFAEKPLTFKGNSKSNENFIQSNISISCRRGLKESYNQDNFFLVSKPHLLIAGVFDGYGLYGHIIASLGRKLLPEYLISDLEISNNPIFSLEYSFRKTQKEIVLKCSETGNDCLNSGCSAAVIIIINSSLYTAHIGNCRVYLSKLFKTNLVTILLTKDHDYQDPNENSRIRKFLSVSMPLAKSHLKPKIFHNKNHSKLEDIEKNTSNCLWSLTVTRAFGDLKNVEFGVISEPFISENKLLGNEIAVILCTEGTWKYVETTDISRIIKNYEIENSGNVLANLAWSKWIEQCLDLVEDITNVVIPL</sequence>
<dbReference type="Proteomes" id="UP000187209">
    <property type="component" value="Unassembled WGS sequence"/>
</dbReference>
<dbReference type="Gene3D" id="3.60.40.10">
    <property type="entry name" value="PPM-type phosphatase domain"/>
    <property type="match status" value="1"/>
</dbReference>
<name>A0A1R2BJ82_9CILI</name>
<feature type="domain" description="PPM-type phosphatase" evidence="3">
    <location>
        <begin position="91"/>
        <end position="372"/>
    </location>
</feature>
<evidence type="ECO:0000313" key="4">
    <source>
        <dbReference type="EMBL" id="OMJ76826.1"/>
    </source>
</evidence>
<keyword evidence="2" id="KW-0472">Membrane</keyword>
<dbReference type="SMART" id="SM00332">
    <property type="entry name" value="PP2Cc"/>
    <property type="match status" value="1"/>
</dbReference>
<dbReference type="InterPro" id="IPR001932">
    <property type="entry name" value="PPM-type_phosphatase-like_dom"/>
</dbReference>
<dbReference type="GO" id="GO:0004722">
    <property type="term" value="F:protein serine/threonine phosphatase activity"/>
    <property type="evidence" value="ECO:0007669"/>
    <property type="project" value="InterPro"/>
</dbReference>
<keyword evidence="5" id="KW-1185">Reference proteome</keyword>
<dbReference type="InterPro" id="IPR015655">
    <property type="entry name" value="PP2C"/>
</dbReference>
<gene>
    <name evidence="4" type="ORF">SteCoe_23715</name>
</gene>
<dbReference type="PANTHER" id="PTHR47992">
    <property type="entry name" value="PROTEIN PHOSPHATASE"/>
    <property type="match status" value="1"/>
</dbReference>
<comment type="caution">
    <text evidence="4">The sequence shown here is derived from an EMBL/GenBank/DDBJ whole genome shotgun (WGS) entry which is preliminary data.</text>
</comment>
<proteinExistence type="predicted"/>
<reference evidence="4 5" key="1">
    <citation type="submission" date="2016-11" db="EMBL/GenBank/DDBJ databases">
        <title>The macronuclear genome of Stentor coeruleus: a giant cell with tiny introns.</title>
        <authorList>
            <person name="Slabodnick M."/>
            <person name="Ruby J.G."/>
            <person name="Reiff S.B."/>
            <person name="Swart E.C."/>
            <person name="Gosai S."/>
            <person name="Prabakaran S."/>
            <person name="Witkowska E."/>
            <person name="Larue G.E."/>
            <person name="Fisher S."/>
            <person name="Freeman R.M."/>
            <person name="Gunawardena J."/>
            <person name="Chu W."/>
            <person name="Stover N.A."/>
            <person name="Gregory B.D."/>
            <person name="Nowacki M."/>
            <person name="Derisi J."/>
            <person name="Roy S.W."/>
            <person name="Marshall W.F."/>
            <person name="Sood P."/>
        </authorList>
    </citation>
    <scope>NUCLEOTIDE SEQUENCE [LARGE SCALE GENOMIC DNA]</scope>
    <source>
        <strain evidence="4">WM001</strain>
    </source>
</reference>
<comment type="subcellular location">
    <subcellularLocation>
        <location evidence="1">Membrane</location>
    </subcellularLocation>
</comment>
<dbReference type="CDD" id="cd00143">
    <property type="entry name" value="PP2Cc"/>
    <property type="match status" value="1"/>
</dbReference>
<evidence type="ECO:0000256" key="1">
    <source>
        <dbReference type="ARBA" id="ARBA00004370"/>
    </source>
</evidence>
<dbReference type="SUPFAM" id="SSF81606">
    <property type="entry name" value="PP2C-like"/>
    <property type="match status" value="1"/>
</dbReference>
<evidence type="ECO:0000259" key="3">
    <source>
        <dbReference type="PROSITE" id="PS51746"/>
    </source>
</evidence>
<dbReference type="OrthoDB" id="10264738at2759"/>
<dbReference type="EMBL" id="MPUH01000609">
    <property type="protein sequence ID" value="OMJ76826.1"/>
    <property type="molecule type" value="Genomic_DNA"/>
</dbReference>
<evidence type="ECO:0000256" key="2">
    <source>
        <dbReference type="ARBA" id="ARBA00023136"/>
    </source>
</evidence>
<evidence type="ECO:0000313" key="5">
    <source>
        <dbReference type="Proteomes" id="UP000187209"/>
    </source>
</evidence>